<comment type="caution">
    <text evidence="2">The sequence shown here is derived from an EMBL/GenBank/DDBJ whole genome shotgun (WGS) entry which is preliminary data.</text>
</comment>
<dbReference type="Proteomes" id="UP001152320">
    <property type="component" value="Chromosome 14"/>
</dbReference>
<evidence type="ECO:0008006" key="4">
    <source>
        <dbReference type="Google" id="ProtNLM"/>
    </source>
</evidence>
<accession>A0A9Q1BN85</accession>
<dbReference type="OrthoDB" id="7323790at2759"/>
<keyword evidence="3" id="KW-1185">Reference proteome</keyword>
<feature type="compositionally biased region" description="Low complexity" evidence="1">
    <location>
        <begin position="246"/>
        <end position="260"/>
    </location>
</feature>
<dbReference type="PANTHER" id="PTHR33198:SF20">
    <property type="entry name" value="RETROTRANSPOSON GAG DOMAIN-CONTAINING PROTEIN"/>
    <property type="match status" value="1"/>
</dbReference>
<dbReference type="PANTHER" id="PTHR33198">
    <property type="entry name" value="ANK_REP_REGION DOMAIN-CONTAINING PROTEIN-RELATED"/>
    <property type="match status" value="1"/>
</dbReference>
<dbReference type="AlphaFoldDB" id="A0A9Q1BN85"/>
<dbReference type="EMBL" id="JAIZAY010000014">
    <property type="protein sequence ID" value="KAJ8029616.1"/>
    <property type="molecule type" value="Genomic_DNA"/>
</dbReference>
<reference evidence="2" key="1">
    <citation type="submission" date="2021-10" db="EMBL/GenBank/DDBJ databases">
        <title>Tropical sea cucumber genome reveals ecological adaptation and Cuvierian tubules defense mechanism.</title>
        <authorList>
            <person name="Chen T."/>
        </authorList>
    </citation>
    <scope>NUCLEOTIDE SEQUENCE</scope>
    <source>
        <strain evidence="2">Nanhai2018</strain>
        <tissue evidence="2">Muscle</tissue>
    </source>
</reference>
<gene>
    <name evidence="2" type="ORF">HOLleu_29056</name>
</gene>
<sequence length="288" mass="32839">MAKLNAPEALSFNGNMSDNWKKFQQRFKLYMVASGLSGKDPKIQCATLLHIVGEEALDVYNTFELDEAARNDVDTLLKRFADPFTPKKNVTYERHVFNTRVQHQGESVDQFVTDLKTKAKTCEFGGLCDRLIKDRIVVGVTDEQVRARLLRERDLSLQKAIDICHAAETSKHHLGGLNATGHTQQMPVSWKEGVVEQQANTPRPYVIQVDDAKYRRNRRDLVQTKESVNEQTLVENSPENPQEIKSQNPTDSQDPSQSSQENVGKHPRTSSGRTIRLPQRYRNDYVMK</sequence>
<proteinExistence type="predicted"/>
<evidence type="ECO:0000256" key="1">
    <source>
        <dbReference type="SAM" id="MobiDB-lite"/>
    </source>
</evidence>
<feature type="region of interest" description="Disordered" evidence="1">
    <location>
        <begin position="222"/>
        <end position="288"/>
    </location>
</feature>
<organism evidence="2 3">
    <name type="scientific">Holothuria leucospilota</name>
    <name type="common">Black long sea cucumber</name>
    <name type="synonym">Mertensiothuria leucospilota</name>
    <dbReference type="NCBI Taxonomy" id="206669"/>
    <lineage>
        <taxon>Eukaryota</taxon>
        <taxon>Metazoa</taxon>
        <taxon>Echinodermata</taxon>
        <taxon>Eleutherozoa</taxon>
        <taxon>Echinozoa</taxon>
        <taxon>Holothuroidea</taxon>
        <taxon>Aspidochirotacea</taxon>
        <taxon>Aspidochirotida</taxon>
        <taxon>Holothuriidae</taxon>
        <taxon>Holothuria</taxon>
    </lineage>
</organism>
<protein>
    <recommendedName>
        <fullName evidence="4">Retrotransposon gag domain-containing protein</fullName>
    </recommendedName>
</protein>
<evidence type="ECO:0000313" key="3">
    <source>
        <dbReference type="Proteomes" id="UP001152320"/>
    </source>
</evidence>
<feature type="compositionally biased region" description="Polar residues" evidence="1">
    <location>
        <begin position="224"/>
        <end position="245"/>
    </location>
</feature>
<evidence type="ECO:0000313" key="2">
    <source>
        <dbReference type="EMBL" id="KAJ8029616.1"/>
    </source>
</evidence>
<name>A0A9Q1BN85_HOLLE</name>